<dbReference type="SUPFAM" id="SSF51445">
    <property type="entry name" value="(Trans)glycosidases"/>
    <property type="match status" value="1"/>
</dbReference>
<evidence type="ECO:0000313" key="3">
    <source>
        <dbReference type="Proteomes" id="UP000317344"/>
    </source>
</evidence>
<dbReference type="Proteomes" id="UP000317344">
    <property type="component" value="Chromosome"/>
</dbReference>
<dbReference type="RefSeq" id="WP_143908257.1">
    <property type="nucleotide sequence ID" value="NZ_CP041765.1"/>
</dbReference>
<dbReference type="PANTHER" id="PTHR36183:SF2">
    <property type="entry name" value="BETA-GLUCURONIDASE C-TERMINAL DOMAIN-CONTAINING PROTEIN"/>
    <property type="match status" value="1"/>
</dbReference>
<proteinExistence type="predicted"/>
<gene>
    <name evidence="2" type="ORF">FO059_09405</name>
</gene>
<reference evidence="2 3" key="1">
    <citation type="submission" date="2019-07" db="EMBL/GenBank/DDBJ databases">
        <title>Tomitella cavernea sp. nov., an actinomycete isolated from soil.</title>
        <authorList>
            <person name="Cheng J."/>
        </authorList>
    </citation>
    <scope>NUCLEOTIDE SEQUENCE [LARGE SCALE GENOMIC DNA]</scope>
    <source>
        <strain evidence="2 3">HY188</strain>
    </source>
</reference>
<accession>A0A516X365</accession>
<sequence>MRTVKRSAIAVAAMLAAQAAWVVPASAAPPPVVTVHVDAAARGRTIPADFLGLSFEADQLHRTWTDPARSNVDELIANLGAGNLRFSANAVDNTAWQPDDAAPPPAWADAAVSPDDLSRLGALAAATGTTVDLGVNLAHRDPAAAAQEAAQAQERIGTRLRSIQIGNEPNVYPLVGLFGGGERPQYVVPQQYIPDARAYRDAIAAAAPGTPISGPDTAGGAVGNPLIDPHLPAALDPWLDAYIGAFGAPGAALNQHYYPFVNTERMGFPQALSDAVGGLPTVDKLLSRETSDKQEAFLRYFVAKAEGAGMVPRISETNSVAMEGRPGVTDTFGAALWTVDYVMTAAREGVAGLDLHDHIDDCTSYSMICFADPAAADAGAARVNPNYYGAYMVGRMTGGAVLPVTVDGDAHVSAFAVRMADGTVRVIVDDMERGFDGTVRVIIDGGPGGGATVQRLDGESVDTVGAATYAGMTVAADGSFAPGSASLRAEDGGYAVRFGRPGAVLLTVG</sequence>
<dbReference type="Gene3D" id="2.60.40.1180">
    <property type="entry name" value="Golgi alpha-mannosidase II"/>
    <property type="match status" value="1"/>
</dbReference>
<protein>
    <recommendedName>
        <fullName evidence="4">Beta-glucuronidase</fullName>
    </recommendedName>
</protein>
<dbReference type="OrthoDB" id="5166947at2"/>
<feature type="signal peptide" evidence="1">
    <location>
        <begin position="1"/>
        <end position="27"/>
    </location>
</feature>
<evidence type="ECO:0000256" key="1">
    <source>
        <dbReference type="SAM" id="SignalP"/>
    </source>
</evidence>
<feature type="chain" id="PRO_5022219881" description="Beta-glucuronidase" evidence="1">
    <location>
        <begin position="28"/>
        <end position="509"/>
    </location>
</feature>
<keyword evidence="1" id="KW-0732">Signal</keyword>
<dbReference type="AlphaFoldDB" id="A0A516X365"/>
<dbReference type="InterPro" id="IPR017853">
    <property type="entry name" value="GH"/>
</dbReference>
<evidence type="ECO:0008006" key="4">
    <source>
        <dbReference type="Google" id="ProtNLM"/>
    </source>
</evidence>
<dbReference type="InterPro" id="IPR013780">
    <property type="entry name" value="Glyco_hydro_b"/>
</dbReference>
<evidence type="ECO:0000313" key="2">
    <source>
        <dbReference type="EMBL" id="QDQ97504.1"/>
    </source>
</evidence>
<dbReference type="PANTHER" id="PTHR36183">
    <property type="entry name" value="BETA-GLUCURONIDASE"/>
    <property type="match status" value="1"/>
</dbReference>
<dbReference type="KEGG" id="toy:FO059_09405"/>
<keyword evidence="3" id="KW-1185">Reference proteome</keyword>
<reference evidence="2 3" key="2">
    <citation type="submission" date="2019-07" db="EMBL/GenBank/DDBJ databases">
        <authorList>
            <person name="Huang Y."/>
        </authorList>
    </citation>
    <scope>NUCLEOTIDE SEQUENCE [LARGE SCALE GENOMIC DNA]</scope>
    <source>
        <strain evidence="2 3">HY188</strain>
    </source>
</reference>
<dbReference type="EMBL" id="CP041765">
    <property type="protein sequence ID" value="QDQ97504.1"/>
    <property type="molecule type" value="Genomic_DNA"/>
</dbReference>
<name>A0A516X365_9ACTN</name>
<dbReference type="Gene3D" id="3.20.20.80">
    <property type="entry name" value="Glycosidases"/>
    <property type="match status" value="1"/>
</dbReference>
<organism evidence="2 3">
    <name type="scientific">Tomitella fengzijianii</name>
    <dbReference type="NCBI Taxonomy" id="2597660"/>
    <lineage>
        <taxon>Bacteria</taxon>
        <taxon>Bacillati</taxon>
        <taxon>Actinomycetota</taxon>
        <taxon>Actinomycetes</taxon>
        <taxon>Mycobacteriales</taxon>
        <taxon>Tomitella</taxon>
    </lineage>
</organism>
<dbReference type="InterPro" id="IPR052974">
    <property type="entry name" value="GH79_Enzymes"/>
</dbReference>